<evidence type="ECO:0000256" key="2">
    <source>
        <dbReference type="ARBA" id="ARBA00023157"/>
    </source>
</evidence>
<keyword evidence="3" id="KW-0245">EGF-like domain</keyword>
<sequence>MFPLLPPSAIAFLLLVFWIEYSRICGSLDVTTIYRGRSEFPFNYTSVECHSRTDALGLPFIAPNGTTFEPEVGLVVPSCQIGLRPNCPWTSQGWEITGGIDLNLPPLRLQYETVHVHTNGVLMSQLTPLFWPRFNFTLRTSTRGMARVFLMNEADVNTADMYVIDIIHNMLYLAHQTSSILKCGRGRLYTHEVDLGLGIGIRRCHSIGNVYIRWLAEENVMFKMDVSGGKIQLFRNVSSTLLFSQVDSNPLRVKYIAVSTSEIERDWTLLLDNRVWSLVGVSGILKSPILASSDAPSICVSFFAYLDSTPGSRIKVSVHLSNGSVKTMGQIISATWENKQWLLQRLVLDLSDENVNQDLQILIEGLKGNPFAVVSIHGLMGCNPDDNEEIAVIQVHLDRNQPFVCNVPTYGEQKNHIFLGLSKSCRSCFHGGQCDALTGQCTCPPGFIGETCEEGCGENAFGRDCLGQCSGRKDGCTGLVLCAPIVGCNCATGYTGTGCDLECAPGWYGPNCAFACGSCDEFYCDIFTGVCPEGCTSGHYPPLCNLTYTYLLQPPTISDIGATRVTFTFEAGDSNMAGSGKPRFYQVQLKEVKSTIWKSRIPVLLPEHPVHRISGVAEDLRPGVNYLLRIILIDRDGNFFSNDTLVPYAMVTTTCQVPVNPVYDVKATWKKRYEFEVEWEYDPNDYTACELIHYRVYLREGWRRYLYNITTENSITVPDRSPFFKYSVQVQAVTSRGSSIVSEPAVVRTVQGAPSRVTRLTTRQISPTELQVEWREPRVTTGKIKNYIVEYECLRYLACPELTCQDSKNKLQTSHLNLNLSGLYPHAQYSIKVAAVIVEMGPWSRIIAATSFAAPEAAPAPAEHPILSRTASTIEVTWNPVADCKLLHGFPLYYHYWLFMKEQPDDAILVAEGNVTHPPVNFTSLRPYTNYVVQVEQVVTDGLYNSNYKLEIPVRTRGTVSPIVRDLQAVDITSSTVTLIWSYPKGVSFDAVKHFIVVFMCVRLLACRDFFYNCSNNGTIEINDTRVLLSDLTPYAKYEIKVAAFTGEVGNFASLSIKTLTSPPQVGPRPDPERPPQSGSTWLAVWWLPPLECAKQHGPIIGYRHNIFRDDDESLTWSDESLTSTTFTKDTWANFTGLTSFTGFKVVVAIVNNQTDITPWQEIRAFNFSVWTRPEVPDAVKELIAYKHGNTLIGLRWRPTRYLHGPIDFVNIRITAAGQQVINQRAKVMNCLAWINHMCYEITGLKANTAYNISVRPFSSVVGEEGLPANVTVKTEEGIPDPPSFIRLVRKTDRSFVIEWGHPNMSNGILRSFRILTDHVDSYNSEMCCDTSMSADVQVLRENATYAAHIKGLKPASEYFITLVAVTYVPSEPISMTIYTRPGVPELQETPPHIIMDTITNVTAEVVLTPASDFNGGPIWVYFVMVCGSGAYDHHDDDSDPILTEVKDAVNRKGFVAMTLNDEELDDTLIITIGNGEESLGLYGFIRNQPLRPNTTYTIVQVVMSEYMDSRSFGMVESEPFVTKP</sequence>
<dbReference type="InterPro" id="IPR036116">
    <property type="entry name" value="FN3_sf"/>
</dbReference>
<evidence type="ECO:0000313" key="8">
    <source>
        <dbReference type="RefSeq" id="XP_015605326.1"/>
    </source>
</evidence>
<dbReference type="SMART" id="SM00060">
    <property type="entry name" value="FN3"/>
    <property type="match status" value="8"/>
</dbReference>
<accession>A0AAJ7C9R5</accession>
<reference evidence="8" key="1">
    <citation type="submission" date="2025-08" db="UniProtKB">
        <authorList>
            <consortium name="RefSeq"/>
        </authorList>
    </citation>
    <scope>IDENTIFICATION</scope>
</reference>
<feature type="domain" description="Fibronectin type-III" evidence="6">
    <location>
        <begin position="858"/>
        <end position="959"/>
    </location>
</feature>
<feature type="disulfide bond" evidence="3">
    <location>
        <begin position="443"/>
        <end position="452"/>
    </location>
</feature>
<evidence type="ECO:0000256" key="3">
    <source>
        <dbReference type="PROSITE-ProRule" id="PRU00076"/>
    </source>
</evidence>
<gene>
    <name evidence="8" type="primary">LOC107272570</name>
</gene>
<dbReference type="Gene3D" id="2.170.300.10">
    <property type="entry name" value="Tie2 ligand-binding domain superfamily"/>
    <property type="match status" value="1"/>
</dbReference>
<dbReference type="InterPro" id="IPR002049">
    <property type="entry name" value="LE_dom"/>
</dbReference>
<feature type="domain" description="Fibronectin type-III" evidence="6">
    <location>
        <begin position="753"/>
        <end position="856"/>
    </location>
</feature>
<dbReference type="Pfam" id="PF00041">
    <property type="entry name" value="fn3"/>
    <property type="match status" value="3"/>
</dbReference>
<dbReference type="PROSITE" id="PS50026">
    <property type="entry name" value="EGF_3"/>
    <property type="match status" value="1"/>
</dbReference>
<dbReference type="Proteomes" id="UP000694920">
    <property type="component" value="Unplaced"/>
</dbReference>
<dbReference type="PROSITE" id="PS50853">
    <property type="entry name" value="FN3"/>
    <property type="match status" value="8"/>
</dbReference>
<feature type="domain" description="EGF-like" evidence="5">
    <location>
        <begin position="421"/>
        <end position="453"/>
    </location>
</feature>
<dbReference type="GO" id="GO:0048731">
    <property type="term" value="P:system development"/>
    <property type="evidence" value="ECO:0007669"/>
    <property type="project" value="UniProtKB-ARBA"/>
</dbReference>
<keyword evidence="2 3" id="KW-1015">Disulfide bond</keyword>
<keyword evidence="7" id="KW-1185">Reference proteome</keyword>
<feature type="domain" description="Fibronectin type-III" evidence="6">
    <location>
        <begin position="1282"/>
        <end position="1383"/>
    </location>
</feature>
<dbReference type="Gene3D" id="2.60.40.10">
    <property type="entry name" value="Immunoglobulins"/>
    <property type="match status" value="7"/>
</dbReference>
<name>A0AAJ7C9R5_CEPCN</name>
<feature type="domain" description="Fibronectin type-III" evidence="6">
    <location>
        <begin position="657"/>
        <end position="752"/>
    </location>
</feature>
<feature type="domain" description="Fibronectin type-III" evidence="6">
    <location>
        <begin position="963"/>
        <end position="1065"/>
    </location>
</feature>
<dbReference type="CDD" id="cd00063">
    <property type="entry name" value="FN3"/>
    <property type="match status" value="7"/>
</dbReference>
<dbReference type="GO" id="GO:0048513">
    <property type="term" value="P:animal organ development"/>
    <property type="evidence" value="ECO:0007669"/>
    <property type="project" value="UniProtKB-ARBA"/>
</dbReference>
<dbReference type="CDD" id="cd00055">
    <property type="entry name" value="EGF_Lam"/>
    <property type="match status" value="1"/>
</dbReference>
<dbReference type="PANTHER" id="PTHR24051:SF9">
    <property type="entry name" value="FIBRONECTIN TYPE-III DOMAIN-CONTAINING PROTEIN"/>
    <property type="match status" value="1"/>
</dbReference>
<feature type="domain" description="Fibronectin type-III" evidence="6">
    <location>
        <begin position="1069"/>
        <end position="1175"/>
    </location>
</feature>
<dbReference type="InterPro" id="IPR013783">
    <property type="entry name" value="Ig-like_fold"/>
</dbReference>
<dbReference type="GeneID" id="107272570"/>
<dbReference type="InterPro" id="IPR003961">
    <property type="entry name" value="FN3_dom"/>
</dbReference>
<feature type="chain" id="PRO_5042599654" evidence="4">
    <location>
        <begin position="28"/>
        <end position="1525"/>
    </location>
</feature>
<feature type="domain" description="Fibronectin type-III" evidence="6">
    <location>
        <begin position="1176"/>
        <end position="1278"/>
    </location>
</feature>
<comment type="caution">
    <text evidence="3">Lacks conserved residue(s) required for the propagation of feature annotation.</text>
</comment>
<dbReference type="PROSITE" id="PS00022">
    <property type="entry name" value="EGF_1"/>
    <property type="match status" value="1"/>
</dbReference>
<proteinExistence type="predicted"/>
<dbReference type="SUPFAM" id="SSF49265">
    <property type="entry name" value="Fibronectin type III"/>
    <property type="match status" value="4"/>
</dbReference>
<dbReference type="InterPro" id="IPR051622">
    <property type="entry name" value="R-tyr_protein_phosphatases"/>
</dbReference>
<evidence type="ECO:0000256" key="1">
    <source>
        <dbReference type="ARBA" id="ARBA00022737"/>
    </source>
</evidence>
<evidence type="ECO:0000259" key="5">
    <source>
        <dbReference type="PROSITE" id="PS50026"/>
    </source>
</evidence>
<keyword evidence="1" id="KW-0677">Repeat</keyword>
<evidence type="ECO:0000256" key="4">
    <source>
        <dbReference type="SAM" id="SignalP"/>
    </source>
</evidence>
<keyword evidence="4" id="KW-0732">Signal</keyword>
<dbReference type="InterPro" id="IPR000742">
    <property type="entry name" value="EGF"/>
</dbReference>
<evidence type="ECO:0000313" key="7">
    <source>
        <dbReference type="Proteomes" id="UP000694920"/>
    </source>
</evidence>
<evidence type="ECO:0000259" key="6">
    <source>
        <dbReference type="PROSITE" id="PS50853"/>
    </source>
</evidence>
<feature type="signal peptide" evidence="4">
    <location>
        <begin position="1"/>
        <end position="27"/>
    </location>
</feature>
<organism evidence="7 8">
    <name type="scientific">Cephus cinctus</name>
    <name type="common">Wheat stem sawfly</name>
    <dbReference type="NCBI Taxonomy" id="211228"/>
    <lineage>
        <taxon>Eukaryota</taxon>
        <taxon>Metazoa</taxon>
        <taxon>Ecdysozoa</taxon>
        <taxon>Arthropoda</taxon>
        <taxon>Hexapoda</taxon>
        <taxon>Insecta</taxon>
        <taxon>Pterygota</taxon>
        <taxon>Neoptera</taxon>
        <taxon>Endopterygota</taxon>
        <taxon>Hymenoptera</taxon>
        <taxon>Cephoidea</taxon>
        <taxon>Cephidae</taxon>
        <taxon>Cephus</taxon>
    </lineage>
</organism>
<protein>
    <submittedName>
        <fullName evidence="8">Uncharacterized protein LOC107272570 isoform X1</fullName>
    </submittedName>
</protein>
<dbReference type="RefSeq" id="XP_015605326.1">
    <property type="nucleotide sequence ID" value="XM_015749840.2"/>
</dbReference>
<dbReference type="KEGG" id="ccin:107272570"/>
<feature type="domain" description="Fibronectin type-III" evidence="6">
    <location>
        <begin position="551"/>
        <end position="656"/>
    </location>
</feature>
<dbReference type="PANTHER" id="PTHR24051">
    <property type="entry name" value="SUSHI DOMAIN-CONTAINING PROTEIN 1"/>
    <property type="match status" value="1"/>
</dbReference>